<accession>A0A2R4BJL5</accession>
<dbReference type="Pfam" id="PF14559">
    <property type="entry name" value="TPR_19"/>
    <property type="match status" value="1"/>
</dbReference>
<feature type="signal peptide" evidence="4">
    <location>
        <begin position="1"/>
        <end position="26"/>
    </location>
</feature>
<dbReference type="KEGG" id="tak:Tharo_0556"/>
<dbReference type="Pfam" id="PF13432">
    <property type="entry name" value="TPR_16"/>
    <property type="match status" value="3"/>
</dbReference>
<evidence type="ECO:0000313" key="5">
    <source>
        <dbReference type="EMBL" id="AVR87499.1"/>
    </source>
</evidence>
<feature type="repeat" description="TPR" evidence="3">
    <location>
        <begin position="526"/>
        <end position="559"/>
    </location>
</feature>
<keyword evidence="2 3" id="KW-0802">TPR repeat</keyword>
<dbReference type="SUPFAM" id="SSF48452">
    <property type="entry name" value="TPR-like"/>
    <property type="match status" value="3"/>
</dbReference>
<feature type="chain" id="PRO_5015314520" evidence="4">
    <location>
        <begin position="27"/>
        <end position="572"/>
    </location>
</feature>
<sequence>MKNSLSRLARSLCFTLTLALGGAAAAANGEPGGDDPLPAQELTPSTLYHFLLAEIAGARGQIGLSAQLYVDLARATRDPRIARRATEIALYSRDLRLTTEAATIWAESAPQSEEARRVLASARDAGDDGDLDLDAIQIQLARVLAQSSGRLAQNLLGLSRALAGVPDKQAAKTIINRLTEPYLDLPEAHIARAQAALLGQAPMEALAAVDRALELNHGWEPAVLLKAQILQQAGAGDEALRQLETELGHKPDSAILRQAYARGLVGAQRFDEARSQFRRLLEAHPGDAELRYAVGLLSQQLGDNADAEANFRLALDGGHPQPDLIRLQLGQIADARGDGEHAREWFGQISDERHLPEAVIRSAHSLAREHRLDEARALLQAQGGEASLRRRFAIAEAQLLRDAERPAEALGVLDAALATLPDDPDLLYEAAMLAERLDRIDLMETRLRRIIALQPDHVHAHNALGYSLADRNLRLTEAEALIGRALELAPDDPFILDSMGWVRFRRGDLDSALEHLERAYALRRDAEIAAHLGEVLWALDRRDDAKRIFGEALAAHPDNRLLNQTVLRLGAR</sequence>
<evidence type="ECO:0000256" key="1">
    <source>
        <dbReference type="ARBA" id="ARBA00022737"/>
    </source>
</evidence>
<keyword evidence="4" id="KW-0732">Signal</keyword>
<evidence type="ECO:0000256" key="4">
    <source>
        <dbReference type="SAM" id="SignalP"/>
    </source>
</evidence>
<dbReference type="AlphaFoldDB" id="A0A2R4BJL5"/>
<evidence type="ECO:0000313" key="6">
    <source>
        <dbReference type="Proteomes" id="UP000241885"/>
    </source>
</evidence>
<dbReference type="InterPro" id="IPR019734">
    <property type="entry name" value="TPR_rpt"/>
</dbReference>
<keyword evidence="1" id="KW-0677">Repeat</keyword>
<dbReference type="InterPro" id="IPR011990">
    <property type="entry name" value="TPR-like_helical_dom_sf"/>
</dbReference>
<dbReference type="SMART" id="SM00028">
    <property type="entry name" value="TPR"/>
    <property type="match status" value="5"/>
</dbReference>
<dbReference type="Proteomes" id="UP000241885">
    <property type="component" value="Chromosome"/>
</dbReference>
<evidence type="ECO:0000256" key="3">
    <source>
        <dbReference type="PROSITE-ProRule" id="PRU00339"/>
    </source>
</evidence>
<evidence type="ECO:0000256" key="2">
    <source>
        <dbReference type="ARBA" id="ARBA00022803"/>
    </source>
</evidence>
<gene>
    <name evidence="5" type="ORF">Tharo_0556</name>
</gene>
<proteinExistence type="predicted"/>
<dbReference type="PROSITE" id="PS50005">
    <property type="entry name" value="TPR"/>
    <property type="match status" value="1"/>
</dbReference>
<dbReference type="PANTHER" id="PTHR45586:SF1">
    <property type="entry name" value="LIPOPOLYSACCHARIDE ASSEMBLY PROTEIN B"/>
    <property type="match status" value="1"/>
</dbReference>
<dbReference type="OrthoDB" id="9766710at2"/>
<keyword evidence="6" id="KW-1185">Reference proteome</keyword>
<name>A0A2R4BJL5_THAAR</name>
<dbReference type="EMBL" id="CP028339">
    <property type="protein sequence ID" value="AVR87499.1"/>
    <property type="molecule type" value="Genomic_DNA"/>
</dbReference>
<dbReference type="Gene3D" id="1.25.40.10">
    <property type="entry name" value="Tetratricopeptide repeat domain"/>
    <property type="match status" value="2"/>
</dbReference>
<reference evidence="5 6" key="1">
    <citation type="submission" date="2018-03" db="EMBL/GenBank/DDBJ databases">
        <title>Complete genome sequence of Thauera aromatica, a model organism for studying aromatic compound degradation under denitrifying conditions.</title>
        <authorList>
            <person name="Lo H.-Y."/>
            <person name="Goris T."/>
            <person name="Boll M."/>
            <person name="Mueller J.A."/>
        </authorList>
    </citation>
    <scope>NUCLEOTIDE SEQUENCE [LARGE SCALE GENOMIC DNA]</scope>
    <source>
        <strain evidence="5 6">K172</strain>
    </source>
</reference>
<protein>
    <submittedName>
        <fullName evidence="5">TPR domain protein</fullName>
    </submittedName>
</protein>
<dbReference type="RefSeq" id="WP_107219913.1">
    <property type="nucleotide sequence ID" value="NZ_CP028339.1"/>
</dbReference>
<dbReference type="InterPro" id="IPR051012">
    <property type="entry name" value="CellSynth/LPSAsmb/PSIAsmb"/>
</dbReference>
<dbReference type="PANTHER" id="PTHR45586">
    <property type="entry name" value="TPR REPEAT-CONTAINING PROTEIN PA4667"/>
    <property type="match status" value="1"/>
</dbReference>
<organism evidence="5 6">
    <name type="scientific">Thauera aromatica K172</name>
    <dbReference type="NCBI Taxonomy" id="44139"/>
    <lineage>
        <taxon>Bacteria</taxon>
        <taxon>Pseudomonadati</taxon>
        <taxon>Pseudomonadota</taxon>
        <taxon>Betaproteobacteria</taxon>
        <taxon>Rhodocyclales</taxon>
        <taxon>Zoogloeaceae</taxon>
        <taxon>Thauera</taxon>
    </lineage>
</organism>